<name>F3PYX7_9BACE</name>
<dbReference type="InterPro" id="IPR036942">
    <property type="entry name" value="Beta-barrel_TonB_sf"/>
</dbReference>
<keyword evidence="3 10" id="KW-1134">Transmembrane beta strand</keyword>
<dbReference type="GO" id="GO:0015344">
    <property type="term" value="F:siderophore uptake transmembrane transporter activity"/>
    <property type="evidence" value="ECO:0007669"/>
    <property type="project" value="TreeGrafter"/>
</dbReference>
<organism evidence="15 16">
    <name type="scientific">Bacteroides fluxus YIT 12057</name>
    <dbReference type="NCBI Taxonomy" id="763034"/>
    <lineage>
        <taxon>Bacteria</taxon>
        <taxon>Pseudomonadati</taxon>
        <taxon>Bacteroidota</taxon>
        <taxon>Bacteroidia</taxon>
        <taxon>Bacteroidales</taxon>
        <taxon>Bacteroidaceae</taxon>
        <taxon>Bacteroides</taxon>
    </lineage>
</organism>
<dbReference type="SUPFAM" id="SSF56935">
    <property type="entry name" value="Porins"/>
    <property type="match status" value="1"/>
</dbReference>
<dbReference type="GeneID" id="86051250"/>
<dbReference type="InterPro" id="IPR037066">
    <property type="entry name" value="Plug_dom_sf"/>
</dbReference>
<evidence type="ECO:0000313" key="15">
    <source>
        <dbReference type="EMBL" id="EGF49300.1"/>
    </source>
</evidence>
<evidence type="ECO:0000256" key="12">
    <source>
        <dbReference type="SAM" id="SignalP"/>
    </source>
</evidence>
<keyword evidence="7 10" id="KW-0472">Membrane</keyword>
<sequence length="910" mass="101102">MRKHLIHFLLVALLSVFSAATYAQTTVRGQLVDSETGEPLVGAAVMVEGTSQGSVTDIDGYFKQSVASDATLLFRYVGYKDLKKKITQKGASVELGVVKMELDAVMLNDVVVTSSVAVARKTPVALSTVDPVYIEERLGTKEFPEVLKSTPGIYATKQGGGFGDSRINMRGFETENIAVMINGVPMNDMEWGGVYWSNWAGLSDVTRSMQTQRGLGASKVSAPSVGGSINIVTNSVEAKKGGSISYAMGNDGYNKILFNVSTGMSKSGWALTLLGAKTWADGYIQGTEYEAYNWFVNIAKRINDNHQLSFTAFGAPQWHNKRDNNGMKISEWQTLAQRYMNGESPYRYNPTYGHGINGERKTADYNSYHKPQLSLNHLWQINTRSSLSTSIYASIGNGYGYSGQGLSSEDRYKWYGTSSDGMLNTYFRNDDGTFAYDQIYDYNKESENGSKMAMSKSYNKHQWYGLLSTYTTKLGEFVDLYGGVDFRYYKGVHTNELTDLYGGEFFIDSSSRQGVLVANNAAAADPTFVNKKLKVGDVVYRDYDGYTLQEGMFGQAEYNRDKLSAFVAGSVSNTGYWRYDRFYYDAEHAKSKTVNFIGWTAKGGLNYNLTENHNVFANVGYISRAPFFSGGAFLQSTTSNLTNPDAVNEKIFSAELGYGFRSKYLTANLNLYHTKWMNKTMSRGIDLKNNGVFVDRVSINMSGLDAIHQGIELDFVAKPLNWLDVRGMLSIGNWRWDCTAKGYFYDSAGQPVKSWTNSGEITHASGIQAEDHASATIKLDGTKVGNSAQTTAALGLNARVAKGFRVSLDWNYFGRNYAEWSLSSNDLSANAEITRKDPWRIPSSNVFDLSASYRFNIGKINATLYGNVDNLFNQLYITDAKDSQNSGNWEDVSVLYSWGRTYSVRLKINF</sequence>
<keyword evidence="8 15" id="KW-0675">Receptor</keyword>
<evidence type="ECO:0000256" key="4">
    <source>
        <dbReference type="ARBA" id="ARBA00022692"/>
    </source>
</evidence>
<evidence type="ECO:0000256" key="8">
    <source>
        <dbReference type="ARBA" id="ARBA00023170"/>
    </source>
</evidence>
<keyword evidence="9 10" id="KW-0998">Cell outer membrane</keyword>
<dbReference type="InterPro" id="IPR039426">
    <property type="entry name" value="TonB-dep_rcpt-like"/>
</dbReference>
<comment type="caution">
    <text evidence="15">The sequence shown here is derived from an EMBL/GenBank/DDBJ whole genome shotgun (WGS) entry which is preliminary data.</text>
</comment>
<dbReference type="AlphaFoldDB" id="F3PYX7"/>
<dbReference type="InterPro" id="IPR000531">
    <property type="entry name" value="Beta-barrel_TonB"/>
</dbReference>
<keyword evidence="4 10" id="KW-0812">Transmembrane</keyword>
<feature type="chain" id="PRO_5003301927" evidence="12">
    <location>
        <begin position="24"/>
        <end position="910"/>
    </location>
</feature>
<dbReference type="Pfam" id="PF00593">
    <property type="entry name" value="TonB_dep_Rec_b-barrel"/>
    <property type="match status" value="1"/>
</dbReference>
<comment type="similarity">
    <text evidence="10 11">Belongs to the TonB-dependent receptor family.</text>
</comment>
<evidence type="ECO:0000259" key="14">
    <source>
        <dbReference type="Pfam" id="PF07715"/>
    </source>
</evidence>
<accession>F3PYX7</accession>
<dbReference type="PROSITE" id="PS52016">
    <property type="entry name" value="TONB_DEPENDENT_REC_3"/>
    <property type="match status" value="1"/>
</dbReference>
<feature type="domain" description="TonB-dependent receptor plug" evidence="14">
    <location>
        <begin position="120"/>
        <end position="198"/>
    </location>
</feature>
<evidence type="ECO:0000256" key="5">
    <source>
        <dbReference type="ARBA" id="ARBA00022729"/>
    </source>
</evidence>
<dbReference type="InterPro" id="IPR008969">
    <property type="entry name" value="CarboxyPept-like_regulatory"/>
</dbReference>
<gene>
    <name evidence="15" type="ORF">HMPREF9446_03936</name>
</gene>
<evidence type="ECO:0000256" key="9">
    <source>
        <dbReference type="ARBA" id="ARBA00023237"/>
    </source>
</evidence>
<evidence type="ECO:0000313" key="16">
    <source>
        <dbReference type="Proteomes" id="UP000003416"/>
    </source>
</evidence>
<evidence type="ECO:0000256" key="2">
    <source>
        <dbReference type="ARBA" id="ARBA00022448"/>
    </source>
</evidence>
<dbReference type="STRING" id="763034.HMPREF9446_03936"/>
<evidence type="ECO:0000256" key="3">
    <source>
        <dbReference type="ARBA" id="ARBA00022452"/>
    </source>
</evidence>
<dbReference type="Proteomes" id="UP000003416">
    <property type="component" value="Unassembled WGS sequence"/>
</dbReference>
<dbReference type="Gene3D" id="2.170.130.10">
    <property type="entry name" value="TonB-dependent receptor, plug domain"/>
    <property type="match status" value="1"/>
</dbReference>
<proteinExistence type="inferred from homology"/>
<feature type="domain" description="TonB-dependent receptor-like beta-barrel" evidence="13">
    <location>
        <begin position="328"/>
        <end position="871"/>
    </location>
</feature>
<evidence type="ECO:0000256" key="10">
    <source>
        <dbReference type="PROSITE-ProRule" id="PRU01360"/>
    </source>
</evidence>
<keyword evidence="5 12" id="KW-0732">Signal</keyword>
<evidence type="ECO:0000259" key="13">
    <source>
        <dbReference type="Pfam" id="PF00593"/>
    </source>
</evidence>
<keyword evidence="16" id="KW-1185">Reference proteome</keyword>
<keyword evidence="2 10" id="KW-0813">Transport</keyword>
<dbReference type="PANTHER" id="PTHR30069">
    <property type="entry name" value="TONB-DEPENDENT OUTER MEMBRANE RECEPTOR"/>
    <property type="match status" value="1"/>
</dbReference>
<dbReference type="InterPro" id="IPR012910">
    <property type="entry name" value="Plug_dom"/>
</dbReference>
<feature type="signal peptide" evidence="12">
    <location>
        <begin position="1"/>
        <end position="23"/>
    </location>
</feature>
<dbReference type="SUPFAM" id="SSF49464">
    <property type="entry name" value="Carboxypeptidase regulatory domain-like"/>
    <property type="match status" value="1"/>
</dbReference>
<dbReference type="Gene3D" id="2.60.40.1120">
    <property type="entry name" value="Carboxypeptidase-like, regulatory domain"/>
    <property type="match status" value="1"/>
</dbReference>
<dbReference type="EMBL" id="AFBN01000115">
    <property type="protein sequence ID" value="EGF49300.1"/>
    <property type="molecule type" value="Genomic_DNA"/>
</dbReference>
<dbReference type="Pfam" id="PF07715">
    <property type="entry name" value="Plug"/>
    <property type="match status" value="1"/>
</dbReference>
<dbReference type="PANTHER" id="PTHR30069:SF29">
    <property type="entry name" value="HEMOGLOBIN AND HEMOGLOBIN-HAPTOGLOBIN-BINDING PROTEIN 1-RELATED"/>
    <property type="match status" value="1"/>
</dbReference>
<dbReference type="GO" id="GO:0009279">
    <property type="term" value="C:cell outer membrane"/>
    <property type="evidence" value="ECO:0007669"/>
    <property type="project" value="UniProtKB-SubCell"/>
</dbReference>
<keyword evidence="6 11" id="KW-0798">TonB box</keyword>
<dbReference type="Gene3D" id="2.40.170.20">
    <property type="entry name" value="TonB-dependent receptor, beta-barrel domain"/>
    <property type="match status" value="1"/>
</dbReference>
<comment type="subcellular location">
    <subcellularLocation>
        <location evidence="1 10">Cell outer membrane</location>
        <topology evidence="1 10">Multi-pass membrane protein</topology>
    </subcellularLocation>
</comment>
<protein>
    <submittedName>
        <fullName evidence="15">TonB-dependent receptor</fullName>
    </submittedName>
</protein>
<evidence type="ECO:0000256" key="1">
    <source>
        <dbReference type="ARBA" id="ARBA00004571"/>
    </source>
</evidence>
<reference evidence="15 16" key="1">
    <citation type="submission" date="2011-02" db="EMBL/GenBank/DDBJ databases">
        <authorList>
            <person name="Weinstock G."/>
            <person name="Sodergren E."/>
            <person name="Clifton S."/>
            <person name="Fulton L."/>
            <person name="Fulton B."/>
            <person name="Courtney L."/>
            <person name="Fronick C."/>
            <person name="Harrison M."/>
            <person name="Strong C."/>
            <person name="Farmer C."/>
            <person name="Delahaunty K."/>
            <person name="Markovic C."/>
            <person name="Hall O."/>
            <person name="Minx P."/>
            <person name="Tomlinson C."/>
            <person name="Mitreva M."/>
            <person name="Hou S."/>
            <person name="Chen J."/>
            <person name="Wollam A."/>
            <person name="Pepin K.H."/>
            <person name="Johnson M."/>
            <person name="Bhonagiri V."/>
            <person name="Zhang X."/>
            <person name="Suruliraj S."/>
            <person name="Warren W."/>
            <person name="Chinwalla A."/>
            <person name="Mardis E.R."/>
            <person name="Wilson R.K."/>
        </authorList>
    </citation>
    <scope>NUCLEOTIDE SEQUENCE [LARGE SCALE GENOMIC DNA]</scope>
    <source>
        <strain evidence="15 16">YIT 12057</strain>
    </source>
</reference>
<dbReference type="HOGENOM" id="CLU_016805_0_0_10"/>
<evidence type="ECO:0000256" key="6">
    <source>
        <dbReference type="ARBA" id="ARBA00023077"/>
    </source>
</evidence>
<dbReference type="RefSeq" id="WP_009127103.1">
    <property type="nucleotide sequence ID" value="NZ_GL882697.1"/>
</dbReference>
<evidence type="ECO:0000256" key="7">
    <source>
        <dbReference type="ARBA" id="ARBA00023136"/>
    </source>
</evidence>
<dbReference type="eggNOG" id="COG4772">
    <property type="taxonomic scope" value="Bacteria"/>
</dbReference>
<dbReference type="Pfam" id="PF13715">
    <property type="entry name" value="CarbopepD_reg_2"/>
    <property type="match status" value="1"/>
</dbReference>
<dbReference type="GO" id="GO:0044718">
    <property type="term" value="P:siderophore transmembrane transport"/>
    <property type="evidence" value="ECO:0007669"/>
    <property type="project" value="TreeGrafter"/>
</dbReference>
<evidence type="ECO:0000256" key="11">
    <source>
        <dbReference type="RuleBase" id="RU003357"/>
    </source>
</evidence>